<keyword evidence="3" id="KW-1185">Reference proteome</keyword>
<gene>
    <name evidence="2" type="ORF">GCM10022255_058860</name>
</gene>
<dbReference type="SUPFAM" id="SSF53474">
    <property type="entry name" value="alpha/beta-Hydrolases"/>
    <property type="match status" value="1"/>
</dbReference>
<keyword evidence="2" id="KW-0378">Hydrolase</keyword>
<dbReference type="EMBL" id="BAABAT010000018">
    <property type="protein sequence ID" value="GAA4254379.1"/>
    <property type="molecule type" value="Genomic_DNA"/>
</dbReference>
<dbReference type="Proteomes" id="UP001500620">
    <property type="component" value="Unassembled WGS sequence"/>
</dbReference>
<protein>
    <submittedName>
        <fullName evidence="2">Alpha/beta fold hydrolase</fullName>
    </submittedName>
</protein>
<dbReference type="PANTHER" id="PTHR43194">
    <property type="entry name" value="HYDROLASE ALPHA/BETA FOLD FAMILY"/>
    <property type="match status" value="1"/>
</dbReference>
<accession>A0ABP8DF19</accession>
<organism evidence="2 3">
    <name type="scientific">Dactylosporangium darangshiense</name>
    <dbReference type="NCBI Taxonomy" id="579108"/>
    <lineage>
        <taxon>Bacteria</taxon>
        <taxon>Bacillati</taxon>
        <taxon>Actinomycetota</taxon>
        <taxon>Actinomycetes</taxon>
        <taxon>Micromonosporales</taxon>
        <taxon>Micromonosporaceae</taxon>
        <taxon>Dactylosporangium</taxon>
    </lineage>
</organism>
<proteinExistence type="predicted"/>
<dbReference type="PANTHER" id="PTHR43194:SF2">
    <property type="entry name" value="PEROXISOMAL MEMBRANE PROTEIN LPX1"/>
    <property type="match status" value="1"/>
</dbReference>
<dbReference type="Pfam" id="PF12697">
    <property type="entry name" value="Abhydrolase_6"/>
    <property type="match status" value="1"/>
</dbReference>
<dbReference type="InterPro" id="IPR029058">
    <property type="entry name" value="AB_hydrolase_fold"/>
</dbReference>
<sequence length="239" mass="25003">MRGGGEGDPLLLLLHGLGATGAVWSGWAPELARRWPGRWLAPDLPGHGGSAELSEYTFDALADAVRPLAESAGRTVVVGHSLGGVVALALAARTSVAAIVGLGIKVAWSAEDLDRAQALARRPVAWYDSQEDALARHLRVSGLANLITDQDPAAQEGIREQDGRWRLAMDPRAFGVGAPDMAGLLARSSAPVVLARGERDPMNTDEQLAQLGVPAVTLAGLGHNAHVESPTRCMALLEA</sequence>
<feature type="domain" description="AB hydrolase-1" evidence="1">
    <location>
        <begin position="11"/>
        <end position="233"/>
    </location>
</feature>
<evidence type="ECO:0000259" key="1">
    <source>
        <dbReference type="Pfam" id="PF12697"/>
    </source>
</evidence>
<reference evidence="3" key="1">
    <citation type="journal article" date="2019" name="Int. J. Syst. Evol. Microbiol.">
        <title>The Global Catalogue of Microorganisms (GCM) 10K type strain sequencing project: providing services to taxonomists for standard genome sequencing and annotation.</title>
        <authorList>
            <consortium name="The Broad Institute Genomics Platform"/>
            <consortium name="The Broad Institute Genome Sequencing Center for Infectious Disease"/>
            <person name="Wu L."/>
            <person name="Ma J."/>
        </authorList>
    </citation>
    <scope>NUCLEOTIDE SEQUENCE [LARGE SCALE GENOMIC DNA]</scope>
    <source>
        <strain evidence="3">JCM 17441</strain>
    </source>
</reference>
<dbReference type="GO" id="GO:0016787">
    <property type="term" value="F:hydrolase activity"/>
    <property type="evidence" value="ECO:0007669"/>
    <property type="project" value="UniProtKB-KW"/>
</dbReference>
<dbReference type="InterPro" id="IPR050228">
    <property type="entry name" value="Carboxylesterase_BioH"/>
</dbReference>
<comment type="caution">
    <text evidence="2">The sequence shown here is derived from an EMBL/GenBank/DDBJ whole genome shotgun (WGS) entry which is preliminary data.</text>
</comment>
<dbReference type="InterPro" id="IPR000073">
    <property type="entry name" value="AB_hydrolase_1"/>
</dbReference>
<evidence type="ECO:0000313" key="3">
    <source>
        <dbReference type="Proteomes" id="UP001500620"/>
    </source>
</evidence>
<evidence type="ECO:0000313" key="2">
    <source>
        <dbReference type="EMBL" id="GAA4254379.1"/>
    </source>
</evidence>
<dbReference type="Gene3D" id="3.40.50.1820">
    <property type="entry name" value="alpha/beta hydrolase"/>
    <property type="match status" value="1"/>
</dbReference>
<name>A0ABP8DF19_9ACTN</name>